<protein>
    <submittedName>
        <fullName evidence="2">Uncharacterized protein</fullName>
    </submittedName>
</protein>
<dbReference type="Proteomes" id="UP000036061">
    <property type="component" value="Chromosome"/>
</dbReference>
<feature type="signal peptide" evidence="1">
    <location>
        <begin position="1"/>
        <end position="20"/>
    </location>
</feature>
<accession>A0A2Z4MDQ1</accession>
<dbReference type="Gene3D" id="2.60.120.380">
    <property type="match status" value="1"/>
</dbReference>
<name>A0A2Z4MDQ1_BREBE</name>
<dbReference type="SUPFAM" id="SSF89260">
    <property type="entry name" value="Collagen-binding domain"/>
    <property type="match status" value="1"/>
</dbReference>
<keyword evidence="1" id="KW-0732">Signal</keyword>
<gene>
    <name evidence="2" type="ORF">AB432_006270</name>
</gene>
<dbReference type="EMBL" id="CP030117">
    <property type="protein sequence ID" value="AWX54652.1"/>
    <property type="molecule type" value="Genomic_DNA"/>
</dbReference>
<sequence>MKKILLALTLVFALSSSALAANTETEPNDTIATADTLEVNSSISGQAGNSDFDHFVFVANQTGKMSTSLTNKEASAVPYVVMTSDTNTTLAMSSGEAEFDVVAGETYYIRLWSIGKSDYTLSLNNL</sequence>
<evidence type="ECO:0000313" key="2">
    <source>
        <dbReference type="EMBL" id="AWX54652.1"/>
    </source>
</evidence>
<evidence type="ECO:0000313" key="3">
    <source>
        <dbReference type="Proteomes" id="UP000036061"/>
    </source>
</evidence>
<proteinExistence type="predicted"/>
<organism evidence="2 3">
    <name type="scientific">Brevibacillus brevis</name>
    <name type="common">Bacillus brevis</name>
    <dbReference type="NCBI Taxonomy" id="1393"/>
    <lineage>
        <taxon>Bacteria</taxon>
        <taxon>Bacillati</taxon>
        <taxon>Bacillota</taxon>
        <taxon>Bacilli</taxon>
        <taxon>Bacillales</taxon>
        <taxon>Paenibacillaceae</taxon>
        <taxon>Brevibacillus</taxon>
    </lineage>
</organism>
<dbReference type="RefSeq" id="WP_048031502.1">
    <property type="nucleotide sequence ID" value="NZ_CP030117.1"/>
</dbReference>
<reference evidence="2 3" key="1">
    <citation type="journal article" date="2015" name="Genome Announc.">
        <title>Draft Genome Sequence of Brevibacillus brevis DZQ7, a Plant Growth-Promoting Rhizobacterium with Broad-Spectrum Antimicrobial Activity.</title>
        <authorList>
            <person name="Hou Q."/>
            <person name="Wang C."/>
            <person name="Hou X."/>
            <person name="Xia Z."/>
            <person name="Ye J."/>
            <person name="Liu K."/>
            <person name="Liu H."/>
            <person name="Wang J."/>
            <person name="Guo H."/>
            <person name="Yu X."/>
            <person name="Yang Y."/>
            <person name="Du B."/>
            <person name="Ding Y."/>
        </authorList>
    </citation>
    <scope>NUCLEOTIDE SEQUENCE [LARGE SCALE GENOMIC DNA]</scope>
    <source>
        <strain evidence="2 3">DZQ7</strain>
    </source>
</reference>
<evidence type="ECO:0000256" key="1">
    <source>
        <dbReference type="SAM" id="SignalP"/>
    </source>
</evidence>
<feature type="chain" id="PRO_5016425345" evidence="1">
    <location>
        <begin position="21"/>
        <end position="126"/>
    </location>
</feature>
<dbReference type="AlphaFoldDB" id="A0A2Z4MDQ1"/>